<protein>
    <submittedName>
        <fullName evidence="2">Uncharacterized protein</fullName>
    </submittedName>
</protein>
<proteinExistence type="predicted"/>
<keyword evidence="1" id="KW-0812">Transmembrane</keyword>
<keyword evidence="1" id="KW-0472">Membrane</keyword>
<keyword evidence="1" id="KW-1133">Transmembrane helix</keyword>
<dbReference type="RefSeq" id="WP_148753099.1">
    <property type="nucleotide sequence ID" value="NZ_VSSR01000036.1"/>
</dbReference>
<sequence length="157" mass="17934">MRDVGLQPPIECSRNGLNEDDASDDVKLRAQFNRWPVLMLPHEMFYLVPVLMLSIFFGSFFLNIRRAKKRVAHWKGYSTWLFFRSNGAALSKRAKSIWMKEEGYDEAEAMILAGFQARAVICTICGTVLLFALAANVIEPMHYGKTNPTTVQSEKRK</sequence>
<name>A0A5S4WNX5_9BRAD</name>
<accession>A0A5S4WNX5</accession>
<reference evidence="2 3" key="1">
    <citation type="submission" date="2019-08" db="EMBL/GenBank/DDBJ databases">
        <title>Bradyrhizobium hipponensis sp. nov., a rhizobium isolated from a Lupinus angustifolius root nodule in Tunisia.</title>
        <authorList>
            <person name="Off K."/>
            <person name="Rejili M."/>
            <person name="Mars M."/>
            <person name="Brachmann A."/>
            <person name="Marin M."/>
        </authorList>
    </citation>
    <scope>NUCLEOTIDE SEQUENCE [LARGE SCALE GENOMIC DNA]</scope>
    <source>
        <strain evidence="2 3">CTAW11</strain>
    </source>
</reference>
<evidence type="ECO:0000313" key="2">
    <source>
        <dbReference type="EMBL" id="TYL82207.1"/>
    </source>
</evidence>
<dbReference type="Proteomes" id="UP000324853">
    <property type="component" value="Unassembled WGS sequence"/>
</dbReference>
<feature type="transmembrane region" description="Helical" evidence="1">
    <location>
        <begin position="44"/>
        <end position="64"/>
    </location>
</feature>
<gene>
    <name evidence="2" type="ORF">FXB38_22150</name>
</gene>
<comment type="caution">
    <text evidence="2">The sequence shown here is derived from an EMBL/GenBank/DDBJ whole genome shotgun (WGS) entry which is preliminary data.</text>
</comment>
<feature type="transmembrane region" description="Helical" evidence="1">
    <location>
        <begin position="119"/>
        <end position="138"/>
    </location>
</feature>
<keyword evidence="3" id="KW-1185">Reference proteome</keyword>
<evidence type="ECO:0000256" key="1">
    <source>
        <dbReference type="SAM" id="Phobius"/>
    </source>
</evidence>
<organism evidence="2 3">
    <name type="scientific">Bradyrhizobium cytisi</name>
    <dbReference type="NCBI Taxonomy" id="515489"/>
    <lineage>
        <taxon>Bacteria</taxon>
        <taxon>Pseudomonadati</taxon>
        <taxon>Pseudomonadota</taxon>
        <taxon>Alphaproteobacteria</taxon>
        <taxon>Hyphomicrobiales</taxon>
        <taxon>Nitrobacteraceae</taxon>
        <taxon>Bradyrhizobium</taxon>
    </lineage>
</organism>
<evidence type="ECO:0000313" key="3">
    <source>
        <dbReference type="Proteomes" id="UP000324853"/>
    </source>
</evidence>
<dbReference type="EMBL" id="VSSR01000036">
    <property type="protein sequence ID" value="TYL82207.1"/>
    <property type="molecule type" value="Genomic_DNA"/>
</dbReference>
<dbReference type="AlphaFoldDB" id="A0A5S4WNX5"/>